<evidence type="ECO:0000313" key="2">
    <source>
        <dbReference type="EMBL" id="KEI73068.1"/>
    </source>
</evidence>
<evidence type="ECO:0000313" key="3">
    <source>
        <dbReference type="Proteomes" id="UP000027997"/>
    </source>
</evidence>
<evidence type="ECO:0000256" key="1">
    <source>
        <dbReference type="SAM" id="MobiDB-lite"/>
    </source>
</evidence>
<keyword evidence="3" id="KW-1185">Reference proteome</keyword>
<organism evidence="2 3">
    <name type="scientific">Endozoicomonas elysicola</name>
    <dbReference type="NCBI Taxonomy" id="305900"/>
    <lineage>
        <taxon>Bacteria</taxon>
        <taxon>Pseudomonadati</taxon>
        <taxon>Pseudomonadota</taxon>
        <taxon>Gammaproteobacteria</taxon>
        <taxon>Oceanospirillales</taxon>
        <taxon>Endozoicomonadaceae</taxon>
        <taxon>Endozoicomonas</taxon>
    </lineage>
</organism>
<feature type="region of interest" description="Disordered" evidence="1">
    <location>
        <begin position="1"/>
        <end position="33"/>
    </location>
</feature>
<name>A0A081KFZ2_9GAMM</name>
<dbReference type="Proteomes" id="UP000027997">
    <property type="component" value="Unassembled WGS sequence"/>
</dbReference>
<proteinExistence type="predicted"/>
<protein>
    <submittedName>
        <fullName evidence="2">Uncharacterized protein</fullName>
    </submittedName>
</protein>
<reference evidence="2 3" key="1">
    <citation type="submission" date="2014-06" db="EMBL/GenBank/DDBJ databases">
        <title>Whole Genome Sequences of Three Symbiotic Endozoicomonas Bacteria.</title>
        <authorList>
            <person name="Neave M.J."/>
            <person name="Apprill A."/>
            <person name="Voolstra C.R."/>
        </authorList>
    </citation>
    <scope>NUCLEOTIDE SEQUENCE [LARGE SCALE GENOMIC DNA]</scope>
    <source>
        <strain evidence="2 3">DSM 22380</strain>
    </source>
</reference>
<comment type="caution">
    <text evidence="2">The sequence shown here is derived from an EMBL/GenBank/DDBJ whole genome shotgun (WGS) entry which is preliminary data.</text>
</comment>
<accession>A0A081KFZ2</accession>
<sequence>MQRVGDQAGSLYSAQRTDGAATGEGSKNKAVSPCKSHMAKGEVLHPEFEADICDRKIDLTYRGLGESKVKGQAFLGDKYQEFVDSLGNPDSFAIFLRKEGVLSDSQIDFLKLLEEKKEKARKLVEMLALRFDYLSSTNERLNMRRQMAVCLSYSGNEHSADFLGKINR</sequence>
<dbReference type="AlphaFoldDB" id="A0A081KFZ2"/>
<gene>
    <name evidence="2" type="ORF">GV64_22235</name>
</gene>
<dbReference type="EMBL" id="JOJP01000001">
    <property type="protein sequence ID" value="KEI73068.1"/>
    <property type="molecule type" value="Genomic_DNA"/>
</dbReference>